<dbReference type="InterPro" id="IPR047272">
    <property type="entry name" value="S49_SppA_C"/>
</dbReference>
<proteinExistence type="inferred from homology"/>
<dbReference type="Gene3D" id="6.20.330.10">
    <property type="match status" value="1"/>
</dbReference>
<dbReference type="SUPFAM" id="SSF52096">
    <property type="entry name" value="ClpP/crotonase"/>
    <property type="match status" value="1"/>
</dbReference>
<evidence type="ECO:0000256" key="1">
    <source>
        <dbReference type="ARBA" id="ARBA00008683"/>
    </source>
</evidence>
<dbReference type="RefSeq" id="WP_132806529.1">
    <property type="nucleotide sequence ID" value="NZ_SMAK01000005.1"/>
</dbReference>
<evidence type="ECO:0000313" key="7">
    <source>
        <dbReference type="EMBL" id="TCT10688.1"/>
    </source>
</evidence>
<gene>
    <name evidence="7" type="ORF">EDC22_105187</name>
</gene>
<evidence type="ECO:0000256" key="2">
    <source>
        <dbReference type="ARBA" id="ARBA00022670"/>
    </source>
</evidence>
<comment type="similarity">
    <text evidence="1">Belongs to the peptidase S49 family.</text>
</comment>
<dbReference type="GO" id="GO:0008236">
    <property type="term" value="F:serine-type peptidase activity"/>
    <property type="evidence" value="ECO:0007669"/>
    <property type="project" value="UniProtKB-KW"/>
</dbReference>
<dbReference type="NCBIfam" id="TIGR00706">
    <property type="entry name" value="SppA_dom"/>
    <property type="match status" value="1"/>
</dbReference>
<keyword evidence="5" id="KW-0812">Transmembrane</keyword>
<keyword evidence="2" id="KW-0645">Protease</keyword>
<feature type="transmembrane region" description="Helical" evidence="5">
    <location>
        <begin position="20"/>
        <end position="41"/>
    </location>
</feature>
<reference evidence="7 8" key="1">
    <citation type="submission" date="2019-03" db="EMBL/GenBank/DDBJ databases">
        <title>Genomic Encyclopedia of Type Strains, Phase IV (KMG-IV): sequencing the most valuable type-strain genomes for metagenomic binning, comparative biology and taxonomic classification.</title>
        <authorList>
            <person name="Goeker M."/>
        </authorList>
    </citation>
    <scope>NUCLEOTIDE SEQUENCE [LARGE SCALE GENOMIC DNA]</scope>
    <source>
        <strain evidence="7 8">DSM 19345</strain>
    </source>
</reference>
<accession>A0A4V2UZG4</accession>
<sequence length="323" mass="34458">MSLDADQILDRRRLRRKLSFWRVVAFVLAGVALVALVAVSMPDTEIGSRKAHIARLAIDGIIVENRDLQKLLERIEKSGSARALIVSINSPGGTTAGSEALYEALRKVAARKPVVAQIGTVAASGGYAAAIAADHIVARRTSITGSIGVLFQWADVSELLSDIGVEVDTVKSGPLKAEPNPFEPTSQEARAAIQALVLDSYDWFIGLVAERRNLDMATARRVSDGRIYTGGQALALGLIDAIGGEDAVRDYLASTHNIDRDLEIRDWTPDGPLGGLGLVETVAAIARLAGLDKLAAALARLHHLQIGALDGLVSLWQPQNIEK</sequence>
<keyword evidence="4" id="KW-0720">Serine protease</keyword>
<organism evidence="7 8">
    <name type="scientific">Tepidamorphus gemmatus</name>
    <dbReference type="NCBI Taxonomy" id="747076"/>
    <lineage>
        <taxon>Bacteria</taxon>
        <taxon>Pseudomonadati</taxon>
        <taxon>Pseudomonadota</taxon>
        <taxon>Alphaproteobacteria</taxon>
        <taxon>Hyphomicrobiales</taxon>
        <taxon>Tepidamorphaceae</taxon>
        <taxon>Tepidamorphus</taxon>
    </lineage>
</organism>
<evidence type="ECO:0000256" key="4">
    <source>
        <dbReference type="ARBA" id="ARBA00022825"/>
    </source>
</evidence>
<dbReference type="Proteomes" id="UP000295678">
    <property type="component" value="Unassembled WGS sequence"/>
</dbReference>
<dbReference type="Pfam" id="PF01343">
    <property type="entry name" value="Peptidase_S49"/>
    <property type="match status" value="1"/>
</dbReference>
<evidence type="ECO:0000256" key="3">
    <source>
        <dbReference type="ARBA" id="ARBA00022801"/>
    </source>
</evidence>
<keyword evidence="5" id="KW-0472">Membrane</keyword>
<protein>
    <submittedName>
        <fullName evidence="7">Signal peptide peptidase A</fullName>
    </submittedName>
</protein>
<keyword evidence="5" id="KW-1133">Transmembrane helix</keyword>
<dbReference type="Gene3D" id="3.90.226.10">
    <property type="entry name" value="2-enoyl-CoA Hydratase, Chain A, domain 1"/>
    <property type="match status" value="1"/>
</dbReference>
<dbReference type="PANTHER" id="PTHR42987:SF6">
    <property type="entry name" value="PROTEINASE IV"/>
    <property type="match status" value="1"/>
</dbReference>
<feature type="domain" description="Peptidase S49" evidence="6">
    <location>
        <begin position="108"/>
        <end position="257"/>
    </location>
</feature>
<dbReference type="EMBL" id="SMAK01000005">
    <property type="protein sequence ID" value="TCT10688.1"/>
    <property type="molecule type" value="Genomic_DNA"/>
</dbReference>
<evidence type="ECO:0000313" key="8">
    <source>
        <dbReference type="Proteomes" id="UP000295678"/>
    </source>
</evidence>
<evidence type="ECO:0000259" key="6">
    <source>
        <dbReference type="Pfam" id="PF01343"/>
    </source>
</evidence>
<comment type="caution">
    <text evidence="7">The sequence shown here is derived from an EMBL/GenBank/DDBJ whole genome shotgun (WGS) entry which is preliminary data.</text>
</comment>
<dbReference type="InterPro" id="IPR029045">
    <property type="entry name" value="ClpP/crotonase-like_dom_sf"/>
</dbReference>
<dbReference type="OrthoDB" id="9764363at2"/>
<dbReference type="AlphaFoldDB" id="A0A4V2UZG4"/>
<keyword evidence="8" id="KW-1185">Reference proteome</keyword>
<evidence type="ECO:0000256" key="5">
    <source>
        <dbReference type="SAM" id="Phobius"/>
    </source>
</evidence>
<dbReference type="PANTHER" id="PTHR42987">
    <property type="entry name" value="PEPTIDASE S49"/>
    <property type="match status" value="1"/>
</dbReference>
<dbReference type="GO" id="GO:0006508">
    <property type="term" value="P:proteolysis"/>
    <property type="evidence" value="ECO:0007669"/>
    <property type="project" value="UniProtKB-KW"/>
</dbReference>
<dbReference type="InterPro" id="IPR002142">
    <property type="entry name" value="Peptidase_S49"/>
</dbReference>
<dbReference type="CDD" id="cd07023">
    <property type="entry name" value="S49_Sppa_N_C"/>
    <property type="match status" value="1"/>
</dbReference>
<name>A0A4V2UZG4_9HYPH</name>
<keyword evidence="3" id="KW-0378">Hydrolase</keyword>
<dbReference type="InterPro" id="IPR004635">
    <property type="entry name" value="Pept_S49_SppA"/>
</dbReference>